<reference evidence="2" key="1">
    <citation type="submission" date="2006-05" db="EMBL/GenBank/DDBJ databases">
        <title>Complete sequence of chromosome 2 of Burkholderia cenocepacia AU 1054.</title>
        <authorList>
            <consortium name="US DOE Joint Genome Institute"/>
            <person name="Copeland A."/>
            <person name="Lucas S."/>
            <person name="Lapidus A."/>
            <person name="Barry K."/>
            <person name="Detter J.C."/>
            <person name="Glavina del Rio T."/>
            <person name="Hammon N."/>
            <person name="Israni S."/>
            <person name="Dalin E."/>
            <person name="Tice H."/>
            <person name="Pitluck S."/>
            <person name="Chain P."/>
            <person name="Malfatti S."/>
            <person name="Shin M."/>
            <person name="Vergez L."/>
            <person name="Schmutz J."/>
            <person name="Larimer F."/>
            <person name="Land M."/>
            <person name="Hauser L."/>
            <person name="Kyrpides N."/>
            <person name="Lykidis A."/>
            <person name="LiPuma J.J."/>
            <person name="Konstantinidis K."/>
            <person name="Tiedje J.M."/>
            <person name="Richardson P."/>
        </authorList>
    </citation>
    <scope>NUCLEOTIDE SEQUENCE [LARGE SCALE GENOMIC DNA]</scope>
    <source>
        <strain evidence="2">AU 1054</strain>
    </source>
</reference>
<dbReference type="InterPro" id="IPR009081">
    <property type="entry name" value="PP-bd_ACP"/>
</dbReference>
<proteinExistence type="predicted"/>
<dbReference type="EMBL" id="CP000379">
    <property type="protein sequence ID" value="ABF79041.1"/>
    <property type="molecule type" value="Genomic_DNA"/>
</dbReference>
<dbReference type="AlphaFoldDB" id="A0A0H2XVN5"/>
<dbReference type="Gene3D" id="1.10.1200.10">
    <property type="entry name" value="ACP-like"/>
    <property type="match status" value="1"/>
</dbReference>
<dbReference type="SUPFAM" id="SSF47336">
    <property type="entry name" value="ACP-like"/>
    <property type="match status" value="1"/>
</dbReference>
<dbReference type="NCBIfam" id="NF005480">
    <property type="entry name" value="PRK07081.1"/>
    <property type="match status" value="1"/>
</dbReference>
<feature type="domain" description="Carrier" evidence="1">
    <location>
        <begin position="19"/>
        <end position="97"/>
    </location>
</feature>
<sequence>MSALIARLPERTTPRTPEQHVKNEIRTILKHVAHLEAAIDSIGDGDDLYEAGLSSLDTIQLMLAIEKQFNIEIPDEMLNRNLFRSIDALADTIATLQRTEHSA</sequence>
<evidence type="ECO:0000259" key="1">
    <source>
        <dbReference type="PROSITE" id="PS50075"/>
    </source>
</evidence>
<accession>A0A0H2XVN5</accession>
<organism evidence="2">
    <name type="scientific">Burkholderia orbicola (strain AU 1054)</name>
    <dbReference type="NCBI Taxonomy" id="331271"/>
    <lineage>
        <taxon>Bacteria</taxon>
        <taxon>Pseudomonadati</taxon>
        <taxon>Pseudomonadota</taxon>
        <taxon>Betaproteobacteria</taxon>
        <taxon>Burkholderiales</taxon>
        <taxon>Burkholderiaceae</taxon>
        <taxon>Burkholderia</taxon>
        <taxon>Burkholderia cepacia complex</taxon>
        <taxon>Burkholderia orbicola</taxon>
    </lineage>
</organism>
<evidence type="ECO:0000313" key="2">
    <source>
        <dbReference type="EMBL" id="ABF79041.1"/>
    </source>
</evidence>
<dbReference type="InterPro" id="IPR036736">
    <property type="entry name" value="ACP-like_sf"/>
</dbReference>
<dbReference type="HOGENOM" id="CLU_108696_10_0_4"/>
<gene>
    <name evidence="2" type="ordered locus">Bcen_4152</name>
</gene>
<protein>
    <submittedName>
        <fullName evidence="2">Phosphopantetheine-binding protein</fullName>
    </submittedName>
</protein>
<dbReference type="Pfam" id="PF00550">
    <property type="entry name" value="PP-binding"/>
    <property type="match status" value="1"/>
</dbReference>
<name>A0A0H2XVN5_BURO1</name>
<dbReference type="PROSITE" id="PS50075">
    <property type="entry name" value="CARRIER"/>
    <property type="match status" value="1"/>
</dbReference>